<feature type="compositionally biased region" description="Low complexity" evidence="16">
    <location>
        <begin position="103"/>
        <end position="115"/>
    </location>
</feature>
<dbReference type="EMBL" id="MU839022">
    <property type="protein sequence ID" value="KAK1764180.1"/>
    <property type="molecule type" value="Genomic_DNA"/>
</dbReference>
<gene>
    <name evidence="19" type="ORF">QBC33DRAFT_596104</name>
</gene>
<dbReference type="Pfam" id="PF05730">
    <property type="entry name" value="CFEM"/>
    <property type="match status" value="1"/>
</dbReference>
<evidence type="ECO:0000256" key="1">
    <source>
        <dbReference type="ARBA" id="ARBA00004609"/>
    </source>
</evidence>
<protein>
    <recommendedName>
        <fullName evidence="18">CFEM domain-containing protein</fullName>
    </recommendedName>
</protein>
<evidence type="ECO:0000256" key="7">
    <source>
        <dbReference type="ARBA" id="ARBA00022622"/>
    </source>
</evidence>
<evidence type="ECO:0000256" key="4">
    <source>
        <dbReference type="ARBA" id="ARBA00022475"/>
    </source>
</evidence>
<dbReference type="GO" id="GO:0098552">
    <property type="term" value="C:side of membrane"/>
    <property type="evidence" value="ECO:0007669"/>
    <property type="project" value="UniProtKB-KW"/>
</dbReference>
<keyword evidence="5" id="KW-0964">Secreted</keyword>
<proteinExistence type="inferred from homology"/>
<comment type="caution">
    <text evidence="19">The sequence shown here is derived from an EMBL/GenBank/DDBJ whole genome shotgun (WGS) entry which is preliminary data.</text>
</comment>
<reference evidence="19" key="1">
    <citation type="submission" date="2023-06" db="EMBL/GenBank/DDBJ databases">
        <title>Genome-scale phylogeny and comparative genomics of the fungal order Sordariales.</title>
        <authorList>
            <consortium name="Lawrence Berkeley National Laboratory"/>
            <person name="Hensen N."/>
            <person name="Bonometti L."/>
            <person name="Westerberg I."/>
            <person name="Brannstrom I.O."/>
            <person name="Guillou S."/>
            <person name="Cros-Aarteil S."/>
            <person name="Calhoun S."/>
            <person name="Haridas S."/>
            <person name="Kuo A."/>
            <person name="Mondo S."/>
            <person name="Pangilinan J."/>
            <person name="Riley R."/>
            <person name="Labutti K."/>
            <person name="Andreopoulos B."/>
            <person name="Lipzen A."/>
            <person name="Chen C."/>
            <person name="Yanf M."/>
            <person name="Daum C."/>
            <person name="Ng V."/>
            <person name="Clum A."/>
            <person name="Steindorff A."/>
            <person name="Ohm R."/>
            <person name="Martin F."/>
            <person name="Silar P."/>
            <person name="Natvig D."/>
            <person name="Lalanne C."/>
            <person name="Gautier V."/>
            <person name="Ament-Velasquez S.L."/>
            <person name="Kruys A."/>
            <person name="Hutchinson M.I."/>
            <person name="Powell A.J."/>
            <person name="Barry K."/>
            <person name="Miller A.N."/>
            <person name="Grigoriev I.V."/>
            <person name="Debuchy R."/>
            <person name="Gladieux P."/>
            <person name="Thoren M.H."/>
            <person name="Johannesson H."/>
        </authorList>
    </citation>
    <scope>NUCLEOTIDE SEQUENCE</scope>
    <source>
        <strain evidence="19">8032-3</strain>
    </source>
</reference>
<keyword evidence="6" id="KW-0349">Heme</keyword>
<dbReference type="Proteomes" id="UP001244011">
    <property type="component" value="Unassembled WGS sequence"/>
</dbReference>
<keyword evidence="14" id="KW-0449">Lipoprotein</keyword>
<evidence type="ECO:0000256" key="3">
    <source>
        <dbReference type="ARBA" id="ARBA00010031"/>
    </source>
</evidence>
<evidence type="ECO:0000313" key="20">
    <source>
        <dbReference type="Proteomes" id="UP001244011"/>
    </source>
</evidence>
<evidence type="ECO:0000256" key="17">
    <source>
        <dbReference type="SAM" id="SignalP"/>
    </source>
</evidence>
<evidence type="ECO:0000313" key="19">
    <source>
        <dbReference type="EMBL" id="KAK1764180.1"/>
    </source>
</evidence>
<evidence type="ECO:0000256" key="2">
    <source>
        <dbReference type="ARBA" id="ARBA00004613"/>
    </source>
</evidence>
<evidence type="ECO:0000256" key="15">
    <source>
        <dbReference type="PROSITE-ProRule" id="PRU01356"/>
    </source>
</evidence>
<dbReference type="RefSeq" id="XP_060280393.1">
    <property type="nucleotide sequence ID" value="XM_060431860.1"/>
</dbReference>
<dbReference type="GO" id="GO:0005886">
    <property type="term" value="C:plasma membrane"/>
    <property type="evidence" value="ECO:0007669"/>
    <property type="project" value="UniProtKB-SubCell"/>
</dbReference>
<evidence type="ECO:0000256" key="5">
    <source>
        <dbReference type="ARBA" id="ARBA00022525"/>
    </source>
</evidence>
<keyword evidence="8" id="KW-0479">Metal-binding</keyword>
<keyword evidence="10" id="KW-0408">Iron</keyword>
<dbReference type="GeneID" id="85315047"/>
<dbReference type="PROSITE" id="PS52012">
    <property type="entry name" value="CFEM"/>
    <property type="match status" value="1"/>
</dbReference>
<feature type="chain" id="PRO_5042569438" description="CFEM domain-containing protein" evidence="17">
    <location>
        <begin position="24"/>
        <end position="237"/>
    </location>
</feature>
<keyword evidence="11" id="KW-0472">Membrane</keyword>
<evidence type="ECO:0000256" key="8">
    <source>
        <dbReference type="ARBA" id="ARBA00022723"/>
    </source>
</evidence>
<evidence type="ECO:0000256" key="16">
    <source>
        <dbReference type="SAM" id="MobiDB-lite"/>
    </source>
</evidence>
<feature type="region of interest" description="Disordered" evidence="16">
    <location>
        <begin position="94"/>
        <end position="207"/>
    </location>
</feature>
<comment type="caution">
    <text evidence="15">Lacks conserved residue(s) required for the propagation of feature annotation.</text>
</comment>
<sequence length="237" mass="23365">MKTSSSLQLAAAGLLSLASVALGVPYCAITCFQDVITDHPPLSCTEANMYLCFCKAEDLQGYFLDCVYSECGADADEAVDFGVDLCQELGVPITVPPRPTPSAPSTDAPSTPSATNNPPASEPTSKSTGAPKPPTSSSKPSGGDSTNSPPAEPTASGEPTDTSVPEPTAGESGPSGYPTASASSGGYANSTSTDSGSASGSASASPTVVTVNMGSAKDASAGLLAAAGIAMVAFQLL</sequence>
<comment type="similarity">
    <text evidence="3">Belongs to the RBT5 family.</text>
</comment>
<evidence type="ECO:0000256" key="9">
    <source>
        <dbReference type="ARBA" id="ARBA00022729"/>
    </source>
</evidence>
<evidence type="ECO:0000256" key="6">
    <source>
        <dbReference type="ARBA" id="ARBA00022617"/>
    </source>
</evidence>
<keyword evidence="13" id="KW-0325">Glycoprotein</keyword>
<feature type="compositionally biased region" description="Low complexity" evidence="16">
    <location>
        <begin position="190"/>
        <end position="205"/>
    </location>
</feature>
<dbReference type="PANTHER" id="PTHR37928:SF1">
    <property type="entry name" value="CFEM DOMAIN PROTEIN (AFU_ORTHOLOGUE AFUA_6G14090)"/>
    <property type="match status" value="1"/>
</dbReference>
<keyword evidence="7" id="KW-0336">GPI-anchor</keyword>
<feature type="domain" description="CFEM" evidence="18">
    <location>
        <begin position="1"/>
        <end position="111"/>
    </location>
</feature>
<dbReference type="GO" id="GO:0005576">
    <property type="term" value="C:extracellular region"/>
    <property type="evidence" value="ECO:0007669"/>
    <property type="project" value="UniProtKB-SubCell"/>
</dbReference>
<name>A0AAJ0BTH5_9PEZI</name>
<evidence type="ECO:0000256" key="11">
    <source>
        <dbReference type="ARBA" id="ARBA00023136"/>
    </source>
</evidence>
<feature type="compositionally biased region" description="Low complexity" evidence="16">
    <location>
        <begin position="123"/>
        <end position="143"/>
    </location>
</feature>
<dbReference type="PANTHER" id="PTHR37928">
    <property type="entry name" value="CFEM DOMAIN PROTEIN (AFU_ORTHOLOGUE AFUA_6G14090)"/>
    <property type="match status" value="1"/>
</dbReference>
<evidence type="ECO:0000256" key="14">
    <source>
        <dbReference type="ARBA" id="ARBA00023288"/>
    </source>
</evidence>
<feature type="signal peptide" evidence="17">
    <location>
        <begin position="1"/>
        <end position="23"/>
    </location>
</feature>
<keyword evidence="12" id="KW-1015">Disulfide bond</keyword>
<dbReference type="GO" id="GO:0046872">
    <property type="term" value="F:metal ion binding"/>
    <property type="evidence" value="ECO:0007669"/>
    <property type="project" value="UniProtKB-KW"/>
</dbReference>
<evidence type="ECO:0000259" key="18">
    <source>
        <dbReference type="PROSITE" id="PS52012"/>
    </source>
</evidence>
<keyword evidence="4" id="KW-1003">Cell membrane</keyword>
<keyword evidence="9 17" id="KW-0732">Signal</keyword>
<accession>A0AAJ0BTH5</accession>
<comment type="subcellular location">
    <subcellularLocation>
        <location evidence="1">Cell membrane</location>
        <topology evidence="1">Lipid-anchor</topology>
        <topology evidence="1">GPI-anchor</topology>
    </subcellularLocation>
    <subcellularLocation>
        <location evidence="2">Secreted</location>
    </subcellularLocation>
</comment>
<dbReference type="InterPro" id="IPR051735">
    <property type="entry name" value="CFEM_domain"/>
</dbReference>
<feature type="compositionally biased region" description="Polar residues" evidence="16">
    <location>
        <begin position="178"/>
        <end position="189"/>
    </location>
</feature>
<organism evidence="19 20">
    <name type="scientific">Phialemonium atrogriseum</name>
    <dbReference type="NCBI Taxonomy" id="1093897"/>
    <lineage>
        <taxon>Eukaryota</taxon>
        <taxon>Fungi</taxon>
        <taxon>Dikarya</taxon>
        <taxon>Ascomycota</taxon>
        <taxon>Pezizomycotina</taxon>
        <taxon>Sordariomycetes</taxon>
        <taxon>Sordariomycetidae</taxon>
        <taxon>Cephalothecales</taxon>
        <taxon>Cephalothecaceae</taxon>
        <taxon>Phialemonium</taxon>
    </lineage>
</organism>
<dbReference type="AlphaFoldDB" id="A0AAJ0BTH5"/>
<evidence type="ECO:0000256" key="10">
    <source>
        <dbReference type="ARBA" id="ARBA00023004"/>
    </source>
</evidence>
<evidence type="ECO:0000256" key="13">
    <source>
        <dbReference type="ARBA" id="ARBA00023180"/>
    </source>
</evidence>
<evidence type="ECO:0000256" key="12">
    <source>
        <dbReference type="ARBA" id="ARBA00023157"/>
    </source>
</evidence>
<dbReference type="InterPro" id="IPR008427">
    <property type="entry name" value="Extracellular_membr_CFEM_dom"/>
</dbReference>
<keyword evidence="20" id="KW-1185">Reference proteome</keyword>